<dbReference type="Proteomes" id="UP000788993">
    <property type="component" value="Unassembled WGS sequence"/>
</dbReference>
<name>A0A9P8PRY4_9ASCO</name>
<comment type="caution">
    <text evidence="1">The sequence shown here is derived from an EMBL/GenBank/DDBJ whole genome shotgun (WGS) entry which is preliminary data.</text>
</comment>
<evidence type="ECO:0000313" key="1">
    <source>
        <dbReference type="EMBL" id="KAH3677308.1"/>
    </source>
</evidence>
<evidence type="ECO:0000313" key="2">
    <source>
        <dbReference type="Proteomes" id="UP000788993"/>
    </source>
</evidence>
<reference evidence="1" key="1">
    <citation type="journal article" date="2021" name="Open Biol.">
        <title>Shared evolutionary footprints suggest mitochondrial oxidative damage underlies multiple complex I losses in fungi.</title>
        <authorList>
            <person name="Schikora-Tamarit M.A."/>
            <person name="Marcet-Houben M."/>
            <person name="Nosek J."/>
            <person name="Gabaldon T."/>
        </authorList>
    </citation>
    <scope>NUCLEOTIDE SEQUENCE</scope>
    <source>
        <strain evidence="1">NCAIM Y.01608</strain>
    </source>
</reference>
<dbReference type="EMBL" id="JAEUBD010000108">
    <property type="protein sequence ID" value="KAH3677308.1"/>
    <property type="molecule type" value="Genomic_DNA"/>
</dbReference>
<accession>A0A9P8PRY4</accession>
<keyword evidence="2" id="KW-1185">Reference proteome</keyword>
<gene>
    <name evidence="1" type="ORF">OGATHE_000782</name>
</gene>
<sequence>MGGRYVALGSVCAILDLFHKVLRERLMEKTSYSLPTSQLWWYLKNSVHASSKVDFIALTTSNGLRGWLSCGSSVTQYDGGGESSVVSGMQL</sequence>
<organism evidence="1 2">
    <name type="scientific">Ogataea polymorpha</name>
    <dbReference type="NCBI Taxonomy" id="460523"/>
    <lineage>
        <taxon>Eukaryota</taxon>
        <taxon>Fungi</taxon>
        <taxon>Dikarya</taxon>
        <taxon>Ascomycota</taxon>
        <taxon>Saccharomycotina</taxon>
        <taxon>Pichiomycetes</taxon>
        <taxon>Pichiales</taxon>
        <taxon>Pichiaceae</taxon>
        <taxon>Ogataea</taxon>
    </lineage>
</organism>
<proteinExistence type="predicted"/>
<protein>
    <submittedName>
        <fullName evidence="1">Uncharacterized protein</fullName>
    </submittedName>
</protein>
<dbReference type="AlphaFoldDB" id="A0A9P8PRY4"/>
<reference evidence="1" key="2">
    <citation type="submission" date="2021-01" db="EMBL/GenBank/DDBJ databases">
        <authorList>
            <person name="Schikora-Tamarit M.A."/>
        </authorList>
    </citation>
    <scope>NUCLEOTIDE SEQUENCE</scope>
    <source>
        <strain evidence="1">NCAIM Y.01608</strain>
    </source>
</reference>